<sequence length="143" mass="16176">MPCEKSHTKGPGPEDAIASEEAARYDAEQAQQEADHRRDVEQDREMMTEDPERPPSQPSLGLPYIRGVEHLRVLNYSYWNANGAGICIAAVEGAIADWAAYIGADDGMRTEDCVEWTKRHGCKLSRKQANRWFPELPIEAYRE</sequence>
<feature type="region of interest" description="Disordered" evidence="1">
    <location>
        <begin position="1"/>
        <end position="62"/>
    </location>
</feature>
<organism evidence="2">
    <name type="scientific">marine sediment metagenome</name>
    <dbReference type="NCBI Taxonomy" id="412755"/>
    <lineage>
        <taxon>unclassified sequences</taxon>
        <taxon>metagenomes</taxon>
        <taxon>ecological metagenomes</taxon>
    </lineage>
</organism>
<protein>
    <submittedName>
        <fullName evidence="2">Uncharacterized protein</fullName>
    </submittedName>
</protein>
<name>A0A0F9ASQ1_9ZZZZ</name>
<comment type="caution">
    <text evidence="2">The sequence shown here is derived from an EMBL/GenBank/DDBJ whole genome shotgun (WGS) entry which is preliminary data.</text>
</comment>
<dbReference type="AlphaFoldDB" id="A0A0F9ASQ1"/>
<dbReference type="EMBL" id="LAZR01041182">
    <property type="protein sequence ID" value="KKL12629.1"/>
    <property type="molecule type" value="Genomic_DNA"/>
</dbReference>
<gene>
    <name evidence="2" type="ORF">LCGC14_2533870</name>
</gene>
<evidence type="ECO:0000256" key="1">
    <source>
        <dbReference type="SAM" id="MobiDB-lite"/>
    </source>
</evidence>
<accession>A0A0F9ASQ1</accession>
<reference evidence="2" key="1">
    <citation type="journal article" date="2015" name="Nature">
        <title>Complex archaea that bridge the gap between prokaryotes and eukaryotes.</title>
        <authorList>
            <person name="Spang A."/>
            <person name="Saw J.H."/>
            <person name="Jorgensen S.L."/>
            <person name="Zaremba-Niedzwiedzka K."/>
            <person name="Martijn J."/>
            <person name="Lind A.E."/>
            <person name="van Eijk R."/>
            <person name="Schleper C."/>
            <person name="Guy L."/>
            <person name="Ettema T.J."/>
        </authorList>
    </citation>
    <scope>NUCLEOTIDE SEQUENCE</scope>
</reference>
<proteinExistence type="predicted"/>
<feature type="compositionally biased region" description="Basic and acidic residues" evidence="1">
    <location>
        <begin position="21"/>
        <end position="53"/>
    </location>
</feature>
<evidence type="ECO:0000313" key="2">
    <source>
        <dbReference type="EMBL" id="KKL12629.1"/>
    </source>
</evidence>